<keyword evidence="1" id="KW-0812">Transmembrane</keyword>
<feature type="transmembrane region" description="Helical" evidence="1">
    <location>
        <begin position="99"/>
        <end position="119"/>
    </location>
</feature>
<name>X1JK68_9ZZZZ</name>
<sequence>ELGGLEVVEAGEVRTRELEPRWLLTERTVTVRGFRTGAHTIEPFVVRLLSSAEDVAAETLRTPKARLEIYSVLTKGSTLEDLRGDAGPFELAAEPVRRGLAAAVGLAAAAALLASALLLRRTARRREERRRFPPPPPAHEVALAELARVRDSGLLEEGRLAEYTDRVSDVLRRYLEARFALPAPERTTEEFLDEIAREPVLDRERKRFLAGYLAQCDLVKFAAREPGRREIEELFDSSV</sequence>
<dbReference type="AlphaFoldDB" id="X1JK68"/>
<feature type="non-terminal residue" evidence="2">
    <location>
        <position position="239"/>
    </location>
</feature>
<protein>
    <submittedName>
        <fullName evidence="2">Uncharacterized protein</fullName>
    </submittedName>
</protein>
<keyword evidence="1" id="KW-1133">Transmembrane helix</keyword>
<reference evidence="2" key="1">
    <citation type="journal article" date="2014" name="Front. Microbiol.">
        <title>High frequency of phylogenetically diverse reductive dehalogenase-homologous genes in deep subseafloor sedimentary metagenomes.</title>
        <authorList>
            <person name="Kawai M."/>
            <person name="Futagami T."/>
            <person name="Toyoda A."/>
            <person name="Takaki Y."/>
            <person name="Nishi S."/>
            <person name="Hori S."/>
            <person name="Arai W."/>
            <person name="Tsubouchi T."/>
            <person name="Morono Y."/>
            <person name="Uchiyama I."/>
            <person name="Ito T."/>
            <person name="Fujiyama A."/>
            <person name="Inagaki F."/>
            <person name="Takami H."/>
        </authorList>
    </citation>
    <scope>NUCLEOTIDE SEQUENCE</scope>
    <source>
        <strain evidence="2">Expedition CK06-06</strain>
    </source>
</reference>
<organism evidence="2">
    <name type="scientific">marine sediment metagenome</name>
    <dbReference type="NCBI Taxonomy" id="412755"/>
    <lineage>
        <taxon>unclassified sequences</taxon>
        <taxon>metagenomes</taxon>
        <taxon>ecological metagenomes</taxon>
    </lineage>
</organism>
<evidence type="ECO:0000313" key="2">
    <source>
        <dbReference type="EMBL" id="GAH81880.1"/>
    </source>
</evidence>
<comment type="caution">
    <text evidence="2">The sequence shown here is derived from an EMBL/GenBank/DDBJ whole genome shotgun (WGS) entry which is preliminary data.</text>
</comment>
<proteinExistence type="predicted"/>
<keyword evidence="1" id="KW-0472">Membrane</keyword>
<evidence type="ECO:0000256" key="1">
    <source>
        <dbReference type="SAM" id="Phobius"/>
    </source>
</evidence>
<dbReference type="EMBL" id="BARU01039508">
    <property type="protein sequence ID" value="GAH81880.1"/>
    <property type="molecule type" value="Genomic_DNA"/>
</dbReference>
<accession>X1JK68</accession>
<feature type="non-terminal residue" evidence="2">
    <location>
        <position position="1"/>
    </location>
</feature>
<gene>
    <name evidence="2" type="ORF">S03H2_61227</name>
</gene>